<dbReference type="AlphaFoldDB" id="A0A660SFN1"/>
<feature type="non-terminal residue" evidence="1">
    <location>
        <position position="1"/>
    </location>
</feature>
<comment type="caution">
    <text evidence="1">The sequence shown here is derived from an EMBL/GenBank/DDBJ whole genome shotgun (WGS) entry which is preliminary data.</text>
</comment>
<organism evidence="1 2">
    <name type="scientific">candidate division TA06 bacterium</name>
    <dbReference type="NCBI Taxonomy" id="2250710"/>
    <lineage>
        <taxon>Bacteria</taxon>
        <taxon>Bacteria division TA06</taxon>
    </lineage>
</organism>
<evidence type="ECO:0000313" key="2">
    <source>
        <dbReference type="Proteomes" id="UP000271125"/>
    </source>
</evidence>
<reference evidence="1 2" key="1">
    <citation type="submission" date="2018-06" db="EMBL/GenBank/DDBJ databases">
        <title>Extensive metabolic versatility and redundancy in microbially diverse, dynamic hydrothermal sediments.</title>
        <authorList>
            <person name="Dombrowski N."/>
            <person name="Teske A."/>
            <person name="Baker B.J."/>
        </authorList>
    </citation>
    <scope>NUCLEOTIDE SEQUENCE [LARGE SCALE GENOMIC DNA]</scope>
    <source>
        <strain evidence="1">B10_G13</strain>
    </source>
</reference>
<dbReference type="NCBIfam" id="NF033709">
    <property type="entry name" value="PorV_fam"/>
    <property type="match status" value="1"/>
</dbReference>
<protein>
    <recommendedName>
        <fullName evidence="3">PorV/PorQ family protein</fullName>
    </recommendedName>
</protein>
<name>A0A660SFN1_UNCT6</name>
<proteinExistence type="predicted"/>
<dbReference type="Proteomes" id="UP000271125">
    <property type="component" value="Unassembled WGS sequence"/>
</dbReference>
<dbReference type="EMBL" id="QNBD01000188">
    <property type="protein sequence ID" value="RKX69487.1"/>
    <property type="molecule type" value="Genomic_DNA"/>
</dbReference>
<dbReference type="Gene3D" id="2.40.160.60">
    <property type="entry name" value="Outer membrane protein transport protein (OMPP1/FadL/TodX)"/>
    <property type="match status" value="1"/>
</dbReference>
<sequence length="160" mass="18002">IAGDFGLLYKVIKDRFNIGVSLQNFGPNINYLQSESSDPLPRLVRLGFAYTPIKDSLNQLSIATDFIKVLVFGSDSSGATVMEIVKDELYDTWVGTGIEYTYYNFLMARIGYFLDVAGVRKGFTYGGGIKIKQFTIDIGVDSDIYDFQTSNYRVSLSYRF</sequence>
<gene>
    <name evidence="1" type="ORF">DRP43_04315</name>
</gene>
<evidence type="ECO:0000313" key="1">
    <source>
        <dbReference type="EMBL" id="RKX69487.1"/>
    </source>
</evidence>
<accession>A0A660SFN1</accession>
<evidence type="ECO:0008006" key="3">
    <source>
        <dbReference type="Google" id="ProtNLM"/>
    </source>
</evidence>